<dbReference type="KEGG" id="sapo:SAPIO_CDS9143"/>
<evidence type="ECO:0000256" key="1">
    <source>
        <dbReference type="SAM" id="Phobius"/>
    </source>
</evidence>
<feature type="transmembrane region" description="Helical" evidence="1">
    <location>
        <begin position="260"/>
        <end position="279"/>
    </location>
</feature>
<dbReference type="RefSeq" id="XP_016639914.1">
    <property type="nucleotide sequence ID" value="XM_016790611.1"/>
</dbReference>
<proteinExistence type="predicted"/>
<dbReference type="OrthoDB" id="5341582at2759"/>
<reference evidence="3 4" key="1">
    <citation type="journal article" date="2014" name="Genome Announc.">
        <title>Draft genome sequence of the pathogenic fungus Scedosporium apiospermum.</title>
        <authorList>
            <person name="Vandeputte P."/>
            <person name="Ghamrawi S."/>
            <person name="Rechenmann M."/>
            <person name="Iltis A."/>
            <person name="Giraud S."/>
            <person name="Fleury M."/>
            <person name="Thornton C."/>
            <person name="Delhaes L."/>
            <person name="Meyer W."/>
            <person name="Papon N."/>
            <person name="Bouchara J.P."/>
        </authorList>
    </citation>
    <scope>NUCLEOTIDE SEQUENCE [LARGE SCALE GENOMIC DNA]</scope>
    <source>
        <strain evidence="3 4">IHEM 14462</strain>
    </source>
</reference>
<feature type="transmembrane region" description="Helical" evidence="1">
    <location>
        <begin position="234"/>
        <end position="254"/>
    </location>
</feature>
<organism evidence="3 4">
    <name type="scientific">Pseudallescheria apiosperma</name>
    <name type="common">Scedosporium apiospermum</name>
    <dbReference type="NCBI Taxonomy" id="563466"/>
    <lineage>
        <taxon>Eukaryota</taxon>
        <taxon>Fungi</taxon>
        <taxon>Dikarya</taxon>
        <taxon>Ascomycota</taxon>
        <taxon>Pezizomycotina</taxon>
        <taxon>Sordariomycetes</taxon>
        <taxon>Hypocreomycetidae</taxon>
        <taxon>Microascales</taxon>
        <taxon>Microascaceae</taxon>
        <taxon>Scedosporium</taxon>
    </lineage>
</organism>
<dbReference type="VEuPathDB" id="FungiDB:SAPIO_CDS9143"/>
<name>A0A084FYF3_PSEDA</name>
<evidence type="ECO:0000259" key="2">
    <source>
        <dbReference type="Pfam" id="PF20237"/>
    </source>
</evidence>
<dbReference type="Proteomes" id="UP000028545">
    <property type="component" value="Unassembled WGS sequence"/>
</dbReference>
<evidence type="ECO:0000313" key="3">
    <source>
        <dbReference type="EMBL" id="KEZ40115.1"/>
    </source>
</evidence>
<dbReference type="InterPro" id="IPR046529">
    <property type="entry name" value="DUF6594"/>
</dbReference>
<keyword evidence="1" id="KW-0812">Transmembrane</keyword>
<dbReference type="AlphaFoldDB" id="A0A084FYF3"/>
<dbReference type="PANTHER" id="PTHR34502">
    <property type="entry name" value="DUF6594 DOMAIN-CONTAINING PROTEIN-RELATED"/>
    <property type="match status" value="1"/>
</dbReference>
<gene>
    <name evidence="3" type="ORF">SAPIO_CDS9143</name>
</gene>
<evidence type="ECO:0000313" key="4">
    <source>
        <dbReference type="Proteomes" id="UP000028545"/>
    </source>
</evidence>
<comment type="caution">
    <text evidence="3">The sequence shown here is derived from an EMBL/GenBank/DDBJ whole genome shotgun (WGS) entry which is preliminary data.</text>
</comment>
<dbReference type="Pfam" id="PF20237">
    <property type="entry name" value="DUF6594"/>
    <property type="match status" value="1"/>
</dbReference>
<dbReference type="PANTHER" id="PTHR34502:SF3">
    <property type="entry name" value="DUF6594 DOMAIN-CONTAINING PROTEIN"/>
    <property type="match status" value="1"/>
</dbReference>
<dbReference type="OMA" id="LVELWIK"/>
<protein>
    <recommendedName>
        <fullName evidence="2">DUF6594 domain-containing protein</fullName>
    </recommendedName>
</protein>
<dbReference type="EMBL" id="JOWA01000132">
    <property type="protein sequence ID" value="KEZ40115.1"/>
    <property type="molecule type" value="Genomic_DNA"/>
</dbReference>
<keyword evidence="1" id="KW-1133">Transmembrane helix</keyword>
<keyword evidence="1" id="KW-0472">Membrane</keyword>
<sequence length="345" mass="38623">MDRVKSMAALFNWKAWTLQLGAVAGSEGELLPVHATTGDSKITSPRIEDYPAGYPQYSALISSHDPFFAFRSFRQLRARLLCSMQNELDVLESQLHREDREEVSPFFLGTCRDDRNTARSALLAKIHSKLGDYDAFMDRCRQMLSYTRANPREVESLQNWLEGTGCIDEDETSYLERRGDLVSLASSHDHAMKRLEDWVEDRLVQHYKGFRASPGFDISSNPDVYIYSGTMIKAIATGLMLFLIIFLLLMPVVICILVDSIGARVFVIIMSTACYLAILSRLTRSRMIELTLAGATAEAPASGQSDIKNAGSWETGMREQYRDSSLTEAVPRGINVVGWNRAGPS</sequence>
<dbReference type="GeneID" id="27728215"/>
<keyword evidence="4" id="KW-1185">Reference proteome</keyword>
<feature type="domain" description="DUF6594" evidence="2">
    <location>
        <begin position="54"/>
        <end position="296"/>
    </location>
</feature>
<accession>A0A084FYF3</accession>
<dbReference type="HOGENOM" id="CLU_051118_3_2_1"/>